<proteinExistence type="predicted"/>
<accession>A0ACC1YMT1</accession>
<sequence length="114" mass="12707">MALVVTLSFRNPLRKLVISLLDKLKQGRGPIVAKTVGATILVVFLSAVYSALDIQRRSKEGSMINPTDAVLMSHLLLLASLMGFSLFLALIADRLHYYIKEIHLLRMRLEEAST</sequence>
<dbReference type="EMBL" id="CM051395">
    <property type="protein sequence ID" value="KAJ4725125.1"/>
    <property type="molecule type" value="Genomic_DNA"/>
</dbReference>
<protein>
    <submittedName>
        <fullName evidence="1">B-cell receptor-associated 31-like</fullName>
    </submittedName>
</protein>
<comment type="caution">
    <text evidence="1">The sequence shown here is derived from an EMBL/GenBank/DDBJ whole genome shotgun (WGS) entry which is preliminary data.</text>
</comment>
<gene>
    <name evidence="1" type="ORF">OWV82_004038</name>
</gene>
<dbReference type="Proteomes" id="UP001164539">
    <property type="component" value="Chromosome 2"/>
</dbReference>
<keyword evidence="2" id="KW-1185">Reference proteome</keyword>
<reference evidence="1 2" key="1">
    <citation type="journal article" date="2023" name="Science">
        <title>Complex scaffold remodeling in plant triterpene biosynthesis.</title>
        <authorList>
            <person name="De La Pena R."/>
            <person name="Hodgson H."/>
            <person name="Liu J.C."/>
            <person name="Stephenson M.J."/>
            <person name="Martin A.C."/>
            <person name="Owen C."/>
            <person name="Harkess A."/>
            <person name="Leebens-Mack J."/>
            <person name="Jimenez L.E."/>
            <person name="Osbourn A."/>
            <person name="Sattely E.S."/>
        </authorList>
    </citation>
    <scope>NUCLEOTIDE SEQUENCE [LARGE SCALE GENOMIC DNA]</scope>
    <source>
        <strain evidence="2">cv. JPN11</strain>
        <tissue evidence="1">Leaf</tissue>
    </source>
</reference>
<name>A0ACC1YMT1_MELAZ</name>
<evidence type="ECO:0000313" key="1">
    <source>
        <dbReference type="EMBL" id="KAJ4725125.1"/>
    </source>
</evidence>
<organism evidence="1 2">
    <name type="scientific">Melia azedarach</name>
    <name type="common">Chinaberry tree</name>
    <dbReference type="NCBI Taxonomy" id="155640"/>
    <lineage>
        <taxon>Eukaryota</taxon>
        <taxon>Viridiplantae</taxon>
        <taxon>Streptophyta</taxon>
        <taxon>Embryophyta</taxon>
        <taxon>Tracheophyta</taxon>
        <taxon>Spermatophyta</taxon>
        <taxon>Magnoliopsida</taxon>
        <taxon>eudicotyledons</taxon>
        <taxon>Gunneridae</taxon>
        <taxon>Pentapetalae</taxon>
        <taxon>rosids</taxon>
        <taxon>malvids</taxon>
        <taxon>Sapindales</taxon>
        <taxon>Meliaceae</taxon>
        <taxon>Melia</taxon>
    </lineage>
</organism>
<evidence type="ECO:0000313" key="2">
    <source>
        <dbReference type="Proteomes" id="UP001164539"/>
    </source>
</evidence>